<dbReference type="EMBL" id="QGKM01000050">
    <property type="protein sequence ID" value="PWQ95079.1"/>
    <property type="molecule type" value="Genomic_DNA"/>
</dbReference>
<dbReference type="OrthoDB" id="9793251at2"/>
<sequence>MKFLYTSSLAVLAALSITTGHAQQVCNSNLAETAPESRFQLSDGEALDTKTGLIWKRCALGQTWDTEASQCTGYNRYIITETAEAIGNGNS</sequence>
<evidence type="ECO:0000313" key="2">
    <source>
        <dbReference type="EMBL" id="PWQ95079.1"/>
    </source>
</evidence>
<reference evidence="2 3" key="1">
    <citation type="submission" date="2018-05" db="EMBL/GenBank/DDBJ databases">
        <title>Leucothrix arctica sp. nov., isolated from Arctic seawater.</title>
        <authorList>
            <person name="Choi A."/>
            <person name="Baek K."/>
        </authorList>
    </citation>
    <scope>NUCLEOTIDE SEQUENCE [LARGE SCALE GENOMIC DNA]</scope>
    <source>
        <strain evidence="2 3">JCM 18388</strain>
    </source>
</reference>
<organism evidence="2 3">
    <name type="scientific">Leucothrix pacifica</name>
    <dbReference type="NCBI Taxonomy" id="1247513"/>
    <lineage>
        <taxon>Bacteria</taxon>
        <taxon>Pseudomonadati</taxon>
        <taxon>Pseudomonadota</taxon>
        <taxon>Gammaproteobacteria</taxon>
        <taxon>Thiotrichales</taxon>
        <taxon>Thiotrichaceae</taxon>
        <taxon>Leucothrix</taxon>
    </lineage>
</organism>
<feature type="chain" id="PRO_5016293752" evidence="1">
    <location>
        <begin position="23"/>
        <end position="91"/>
    </location>
</feature>
<keyword evidence="1" id="KW-0732">Signal</keyword>
<name>A0A317C9M8_9GAMM</name>
<feature type="signal peptide" evidence="1">
    <location>
        <begin position="1"/>
        <end position="22"/>
    </location>
</feature>
<dbReference type="Proteomes" id="UP000245539">
    <property type="component" value="Unassembled WGS sequence"/>
</dbReference>
<comment type="caution">
    <text evidence="2">The sequence shown here is derived from an EMBL/GenBank/DDBJ whole genome shotgun (WGS) entry which is preliminary data.</text>
</comment>
<keyword evidence="3" id="KW-1185">Reference proteome</keyword>
<accession>A0A317C9M8</accession>
<dbReference type="AlphaFoldDB" id="A0A317C9M8"/>
<dbReference type="RefSeq" id="WP_109838610.1">
    <property type="nucleotide sequence ID" value="NZ_QGKM01000050.1"/>
</dbReference>
<protein>
    <submittedName>
        <fullName evidence="2">Uncharacterized protein</fullName>
    </submittedName>
</protein>
<evidence type="ECO:0000313" key="3">
    <source>
        <dbReference type="Proteomes" id="UP000245539"/>
    </source>
</evidence>
<gene>
    <name evidence="2" type="ORF">DKW60_15695</name>
</gene>
<evidence type="ECO:0000256" key="1">
    <source>
        <dbReference type="SAM" id="SignalP"/>
    </source>
</evidence>
<proteinExistence type="predicted"/>